<comment type="caution">
    <text evidence="1">The sequence shown here is derived from an EMBL/GenBank/DDBJ whole genome shotgun (WGS) entry which is preliminary data.</text>
</comment>
<sequence>MPWHPSFLKLKSSIILSFLKMKDQILFFYWSLLSTHIIKNRSKHCDFIV</sequence>
<evidence type="ECO:0000313" key="1">
    <source>
        <dbReference type="EMBL" id="KXB68552.1"/>
    </source>
</evidence>
<dbReference type="EMBL" id="LSDG01000001">
    <property type="protein sequence ID" value="KXB68552.1"/>
    <property type="molecule type" value="Genomic_DNA"/>
</dbReference>
<organism evidence="1 2">
    <name type="scientific">Aedoeadaptatus coxii</name>
    <dbReference type="NCBI Taxonomy" id="755172"/>
    <lineage>
        <taxon>Bacteria</taxon>
        <taxon>Bacillati</taxon>
        <taxon>Bacillota</taxon>
        <taxon>Tissierellia</taxon>
        <taxon>Tissierellales</taxon>
        <taxon>Peptoniphilaceae</taxon>
        <taxon>Aedoeadaptatus</taxon>
    </lineage>
</organism>
<dbReference type="STRING" id="755172.HMPREF1863_00021"/>
<keyword evidence="2" id="KW-1185">Reference proteome</keyword>
<accession>A0A134ALG8</accession>
<dbReference type="Proteomes" id="UP000070442">
    <property type="component" value="Unassembled WGS sequence"/>
</dbReference>
<evidence type="ECO:0000313" key="2">
    <source>
        <dbReference type="Proteomes" id="UP000070442"/>
    </source>
</evidence>
<protein>
    <submittedName>
        <fullName evidence="1">Uncharacterized protein</fullName>
    </submittedName>
</protein>
<dbReference type="AlphaFoldDB" id="A0A134ALG8"/>
<proteinExistence type="predicted"/>
<reference evidence="2" key="1">
    <citation type="submission" date="2016-01" db="EMBL/GenBank/DDBJ databases">
        <authorList>
            <person name="Mitreva M."/>
            <person name="Pepin K.H."/>
            <person name="Mihindukulasuriya K.A."/>
            <person name="Fulton R."/>
            <person name="Fronick C."/>
            <person name="O'Laughlin M."/>
            <person name="Miner T."/>
            <person name="Herter B."/>
            <person name="Rosa B.A."/>
            <person name="Cordes M."/>
            <person name="Tomlinson C."/>
            <person name="Wollam A."/>
            <person name="Palsikar V.B."/>
            <person name="Mardis E.R."/>
            <person name="Wilson R.K."/>
        </authorList>
    </citation>
    <scope>NUCLEOTIDE SEQUENCE [LARGE SCALE GENOMIC DNA]</scope>
    <source>
        <strain evidence="2">DNF00729</strain>
    </source>
</reference>
<name>A0A134ALG8_9FIRM</name>
<gene>
    <name evidence="1" type="ORF">HMPREF1863_00021</name>
</gene>